<organism evidence="2 3">
    <name type="scientific">Parachaetomium inaequale</name>
    <dbReference type="NCBI Taxonomy" id="2588326"/>
    <lineage>
        <taxon>Eukaryota</taxon>
        <taxon>Fungi</taxon>
        <taxon>Dikarya</taxon>
        <taxon>Ascomycota</taxon>
        <taxon>Pezizomycotina</taxon>
        <taxon>Sordariomycetes</taxon>
        <taxon>Sordariomycetidae</taxon>
        <taxon>Sordariales</taxon>
        <taxon>Chaetomiaceae</taxon>
        <taxon>Parachaetomium</taxon>
    </lineage>
</organism>
<feature type="region of interest" description="Disordered" evidence="1">
    <location>
        <begin position="37"/>
        <end position="62"/>
    </location>
</feature>
<proteinExistence type="predicted"/>
<feature type="compositionally biased region" description="Polar residues" evidence="1">
    <location>
        <begin position="82"/>
        <end position="91"/>
    </location>
</feature>
<accession>A0AAN6PLZ9</accession>
<evidence type="ECO:0000256" key="1">
    <source>
        <dbReference type="SAM" id="MobiDB-lite"/>
    </source>
</evidence>
<feature type="region of interest" description="Disordered" evidence="1">
    <location>
        <begin position="78"/>
        <end position="120"/>
    </location>
</feature>
<feature type="compositionally biased region" description="Pro residues" evidence="1">
    <location>
        <begin position="106"/>
        <end position="116"/>
    </location>
</feature>
<feature type="compositionally biased region" description="Polar residues" evidence="1">
    <location>
        <begin position="44"/>
        <end position="56"/>
    </location>
</feature>
<reference evidence="3" key="1">
    <citation type="journal article" date="2023" name="Mol. Phylogenet. Evol.">
        <title>Genome-scale phylogeny and comparative genomics of the fungal order Sordariales.</title>
        <authorList>
            <person name="Hensen N."/>
            <person name="Bonometti L."/>
            <person name="Westerberg I."/>
            <person name="Brannstrom I.O."/>
            <person name="Guillou S."/>
            <person name="Cros-Aarteil S."/>
            <person name="Calhoun S."/>
            <person name="Haridas S."/>
            <person name="Kuo A."/>
            <person name="Mondo S."/>
            <person name="Pangilinan J."/>
            <person name="Riley R."/>
            <person name="LaButti K."/>
            <person name="Andreopoulos B."/>
            <person name="Lipzen A."/>
            <person name="Chen C."/>
            <person name="Yan M."/>
            <person name="Daum C."/>
            <person name="Ng V."/>
            <person name="Clum A."/>
            <person name="Steindorff A."/>
            <person name="Ohm R.A."/>
            <person name="Martin F."/>
            <person name="Silar P."/>
            <person name="Natvig D.O."/>
            <person name="Lalanne C."/>
            <person name="Gautier V."/>
            <person name="Ament-Velasquez S.L."/>
            <person name="Kruys A."/>
            <person name="Hutchinson M.I."/>
            <person name="Powell A.J."/>
            <person name="Barry K."/>
            <person name="Miller A.N."/>
            <person name="Grigoriev I.V."/>
            <person name="Debuchy R."/>
            <person name="Gladieux P."/>
            <person name="Hiltunen Thoren M."/>
            <person name="Johannesson H."/>
        </authorList>
    </citation>
    <scope>NUCLEOTIDE SEQUENCE [LARGE SCALE GENOMIC DNA]</scope>
    <source>
        <strain evidence="3">CBS 284.82</strain>
    </source>
</reference>
<protein>
    <submittedName>
        <fullName evidence="2">Uncharacterized protein</fullName>
    </submittedName>
</protein>
<dbReference type="Proteomes" id="UP001303115">
    <property type="component" value="Unassembled WGS sequence"/>
</dbReference>
<dbReference type="EMBL" id="MU854329">
    <property type="protein sequence ID" value="KAK4043277.1"/>
    <property type="molecule type" value="Genomic_DNA"/>
</dbReference>
<evidence type="ECO:0000313" key="2">
    <source>
        <dbReference type="EMBL" id="KAK4043277.1"/>
    </source>
</evidence>
<dbReference type="AlphaFoldDB" id="A0AAN6PLZ9"/>
<keyword evidence="3" id="KW-1185">Reference proteome</keyword>
<gene>
    <name evidence="2" type="ORF">C8A01DRAFT_43765</name>
</gene>
<name>A0AAN6PLZ9_9PEZI</name>
<comment type="caution">
    <text evidence="2">The sequence shown here is derived from an EMBL/GenBank/DDBJ whole genome shotgun (WGS) entry which is preliminary data.</text>
</comment>
<evidence type="ECO:0000313" key="3">
    <source>
        <dbReference type="Proteomes" id="UP001303115"/>
    </source>
</evidence>
<sequence length="203" mass="22841">MSTAPDFNDLPDQASLGTSRSRLSIVATLRRRTSRLLGRKGTAAASTADNTPQLIQPESVKSKRSWFHSVGARFHRHDHTLLESSESSQGIQVEMEETSRTNTNPPSSPEISPSPSPTRRRLFRGRHLRLHSLPAKFRRRGAALFSRSSSLSDEDKENFFTLPARPVHASNTGSWSSFRSGVQRAVRARARNSRWQLPFLRRP</sequence>
<feature type="region of interest" description="Disordered" evidence="1">
    <location>
        <begin position="1"/>
        <end position="21"/>
    </location>
</feature>